<dbReference type="Ensembl" id="ENSAPLT00020026928.1">
    <property type="protein sequence ID" value="ENSAPLP00020024969.1"/>
    <property type="gene ID" value="ENSAPLG00020017169.1"/>
</dbReference>
<evidence type="ECO:0000313" key="6">
    <source>
        <dbReference type="Ensembl" id="ENSAPLP00020024969.1"/>
    </source>
</evidence>
<dbReference type="PANTHER" id="PTHR16770">
    <property type="entry name" value="PROTEIN RIPPLY-LIKE"/>
    <property type="match status" value="1"/>
</dbReference>
<evidence type="ECO:0000256" key="4">
    <source>
        <dbReference type="ARBA" id="ARBA00023242"/>
    </source>
</evidence>
<name>A0A8B9TTG4_ANAPL</name>
<comment type="similarity">
    <text evidence="2">Belongs to the ripply family.</text>
</comment>
<dbReference type="InterPro" id="IPR028127">
    <property type="entry name" value="Ripply_fam"/>
</dbReference>
<dbReference type="GO" id="GO:0005634">
    <property type="term" value="C:nucleus"/>
    <property type="evidence" value="ECO:0007669"/>
    <property type="project" value="UniProtKB-SubCell"/>
</dbReference>
<reference evidence="6" key="2">
    <citation type="submission" date="2025-08" db="UniProtKB">
        <authorList>
            <consortium name="Ensembl"/>
        </authorList>
    </citation>
    <scope>IDENTIFICATION</scope>
</reference>
<feature type="compositionally biased region" description="Basic and acidic residues" evidence="5">
    <location>
        <begin position="16"/>
        <end position="25"/>
    </location>
</feature>
<evidence type="ECO:0000256" key="3">
    <source>
        <dbReference type="ARBA" id="ARBA00022473"/>
    </source>
</evidence>
<dbReference type="Proteomes" id="UP000694400">
    <property type="component" value="Chromosome 11"/>
</dbReference>
<reference evidence="6" key="1">
    <citation type="submission" date="2019-08" db="EMBL/GenBank/DDBJ databases">
        <title>Three high-quality genomes provides insights into domestication of ducks.</title>
        <authorList>
            <person name="Hou Z.C."/>
            <person name="Zhu F."/>
            <person name="Yin Z.T."/>
            <person name="Zhang F."/>
        </authorList>
    </citation>
    <scope>NUCLEOTIDE SEQUENCE [LARGE SCALE GENOMIC DNA]</scope>
</reference>
<dbReference type="PANTHER" id="PTHR16770:SF5">
    <property type="entry name" value="PROTEIN RIPPLY1"/>
    <property type="match status" value="1"/>
</dbReference>
<feature type="compositionally biased region" description="Acidic residues" evidence="5">
    <location>
        <begin position="91"/>
        <end position="117"/>
    </location>
</feature>
<comment type="subcellular location">
    <subcellularLocation>
        <location evidence="1">Nucleus</location>
    </subcellularLocation>
</comment>
<keyword evidence="3" id="KW-0217">Developmental protein</keyword>
<dbReference type="GO" id="GO:0009880">
    <property type="term" value="P:embryonic pattern specification"/>
    <property type="evidence" value="ECO:0007669"/>
    <property type="project" value="TreeGrafter"/>
</dbReference>
<protein>
    <submittedName>
        <fullName evidence="6">Ripply transcriptional repressor 1</fullName>
    </submittedName>
</protein>
<evidence type="ECO:0000313" key="7">
    <source>
        <dbReference type="Proteomes" id="UP000694400"/>
    </source>
</evidence>
<feature type="region of interest" description="Disordered" evidence="5">
    <location>
        <begin position="87"/>
        <end position="140"/>
    </location>
</feature>
<reference evidence="6" key="3">
    <citation type="submission" date="2025-09" db="UniProtKB">
        <authorList>
            <consortium name="Ensembl"/>
        </authorList>
    </citation>
    <scope>IDENTIFICATION</scope>
</reference>
<proteinExistence type="inferred from homology"/>
<evidence type="ECO:0000256" key="2">
    <source>
        <dbReference type="ARBA" id="ARBA00006944"/>
    </source>
</evidence>
<keyword evidence="4" id="KW-0539">Nucleus</keyword>
<accession>A0A8B9TTG4</accession>
<dbReference type="AlphaFoldDB" id="A0A8B9TTG4"/>
<organism evidence="6 7">
    <name type="scientific">Anas platyrhynchos</name>
    <name type="common">Mallard</name>
    <name type="synonym">Anas boschas</name>
    <dbReference type="NCBI Taxonomy" id="8839"/>
    <lineage>
        <taxon>Eukaryota</taxon>
        <taxon>Metazoa</taxon>
        <taxon>Chordata</taxon>
        <taxon>Craniata</taxon>
        <taxon>Vertebrata</taxon>
        <taxon>Euteleostomi</taxon>
        <taxon>Archelosauria</taxon>
        <taxon>Archosauria</taxon>
        <taxon>Dinosauria</taxon>
        <taxon>Saurischia</taxon>
        <taxon>Theropoda</taxon>
        <taxon>Coelurosauria</taxon>
        <taxon>Aves</taxon>
        <taxon>Neognathae</taxon>
        <taxon>Galloanserae</taxon>
        <taxon>Anseriformes</taxon>
        <taxon>Anatidae</taxon>
        <taxon>Anatinae</taxon>
        <taxon>Anas</taxon>
    </lineage>
</organism>
<evidence type="ECO:0000256" key="1">
    <source>
        <dbReference type="ARBA" id="ARBA00004123"/>
    </source>
</evidence>
<sequence>PLPLWRPWLPREEEEVTGRQRERTDTVSAGLPAGAPLFPEKKAEKGLHPSPISPHRLLWPRSKSFDYLYGVGESLLRNFPVQATLCLYDDSGSEEEEEEEDEEDEDDEDHEEEEEGDAGGAVLVTGAGSLLPAAGSVRPV</sequence>
<feature type="region of interest" description="Disordered" evidence="5">
    <location>
        <begin position="1"/>
        <end position="53"/>
    </location>
</feature>
<evidence type="ECO:0000256" key="5">
    <source>
        <dbReference type="SAM" id="MobiDB-lite"/>
    </source>
</evidence>
<dbReference type="GO" id="GO:0000122">
    <property type="term" value="P:negative regulation of transcription by RNA polymerase II"/>
    <property type="evidence" value="ECO:0007669"/>
    <property type="project" value="TreeGrafter"/>
</dbReference>
<dbReference type="Pfam" id="PF14998">
    <property type="entry name" value="Ripply"/>
    <property type="match status" value="1"/>
</dbReference>